<protein>
    <submittedName>
        <fullName evidence="2">Uncharacterized protein</fullName>
    </submittedName>
</protein>
<accession>A0A0F6W7U4</accession>
<feature type="compositionally biased region" description="Acidic residues" evidence="1">
    <location>
        <begin position="40"/>
        <end position="51"/>
    </location>
</feature>
<sequence length="422" mass="42712">MSLLVALVLAGGCGDDDVPSVPTDAGPRDAQVRDAAGEDGGGDAGDEDGGVLEDGAMPLDGGDADAGVLPCTGDELTLADLSEERNERVALAAGASTWLAAWVGRVDTFTELQWTIVPATGDAPEPRSTMLRSLLGGAAAARRGDGFVAGYQANPDAGYEVYALPLAADGTPTGAAWRLTTQAGRDDRVALVASDGGLVASWTETAPGGASRAFRTRWFDATGTPQGDARTLASGDEVPLASVLVPAESGPYAVWHREQGTASQVVAAALDARGVPPAGGERVVNVEPTANGTLDAVTEEDAAVLVFGIVAGGGAPQVRVRSIDRLGTLGTERIVGAGTEPSIARYGGTFAVAYRAPGAGGATLTLAFLDTSLQPRATVPLGPATAEGSLVMRATDDGRLAIARVDVSGGRTRVLLTRVQCD</sequence>
<dbReference type="EMBL" id="CP011125">
    <property type="protein sequence ID" value="AKF09502.1"/>
    <property type="molecule type" value="Genomic_DNA"/>
</dbReference>
<evidence type="ECO:0000313" key="2">
    <source>
        <dbReference type="EMBL" id="AKF09502.1"/>
    </source>
</evidence>
<gene>
    <name evidence="2" type="ORF">DB32_006651</name>
</gene>
<keyword evidence="3" id="KW-1185">Reference proteome</keyword>
<reference evidence="2 3" key="1">
    <citation type="submission" date="2015-03" db="EMBL/GenBank/DDBJ databases">
        <title>Genome assembly of Sandaracinus amylolyticus DSM 53668.</title>
        <authorList>
            <person name="Sharma G."/>
            <person name="Subramanian S."/>
        </authorList>
    </citation>
    <scope>NUCLEOTIDE SEQUENCE [LARGE SCALE GENOMIC DNA]</scope>
    <source>
        <strain evidence="2 3">DSM 53668</strain>
    </source>
</reference>
<feature type="compositionally biased region" description="Basic and acidic residues" evidence="1">
    <location>
        <begin position="26"/>
        <end position="36"/>
    </location>
</feature>
<evidence type="ECO:0000313" key="3">
    <source>
        <dbReference type="Proteomes" id="UP000034883"/>
    </source>
</evidence>
<feature type="region of interest" description="Disordered" evidence="1">
    <location>
        <begin position="16"/>
        <end position="59"/>
    </location>
</feature>
<dbReference type="AlphaFoldDB" id="A0A0F6W7U4"/>
<dbReference type="KEGG" id="samy:DB32_006651"/>
<proteinExistence type="predicted"/>
<evidence type="ECO:0000256" key="1">
    <source>
        <dbReference type="SAM" id="MobiDB-lite"/>
    </source>
</evidence>
<dbReference type="STRING" id="927083.DB32_006651"/>
<name>A0A0F6W7U4_9BACT</name>
<organism evidence="2 3">
    <name type="scientific">Sandaracinus amylolyticus</name>
    <dbReference type="NCBI Taxonomy" id="927083"/>
    <lineage>
        <taxon>Bacteria</taxon>
        <taxon>Pseudomonadati</taxon>
        <taxon>Myxococcota</taxon>
        <taxon>Polyangia</taxon>
        <taxon>Polyangiales</taxon>
        <taxon>Sandaracinaceae</taxon>
        <taxon>Sandaracinus</taxon>
    </lineage>
</organism>
<dbReference type="Proteomes" id="UP000034883">
    <property type="component" value="Chromosome"/>
</dbReference>